<feature type="transmembrane region" description="Helical" evidence="6">
    <location>
        <begin position="421"/>
        <end position="439"/>
    </location>
</feature>
<evidence type="ECO:0000256" key="6">
    <source>
        <dbReference type="SAM" id="Phobius"/>
    </source>
</evidence>
<feature type="transmembrane region" description="Helical" evidence="6">
    <location>
        <begin position="333"/>
        <end position="354"/>
    </location>
</feature>
<feature type="transmembrane region" description="Helical" evidence="6">
    <location>
        <begin position="170"/>
        <end position="196"/>
    </location>
</feature>
<feature type="transmembrane region" description="Helical" evidence="6">
    <location>
        <begin position="208"/>
        <end position="229"/>
    </location>
</feature>
<keyword evidence="3 6" id="KW-0812">Transmembrane</keyword>
<evidence type="ECO:0000313" key="7">
    <source>
        <dbReference type="EMBL" id="MBW6531661.1"/>
    </source>
</evidence>
<dbReference type="Pfam" id="PF13440">
    <property type="entry name" value="Polysacc_synt_3"/>
    <property type="match status" value="1"/>
</dbReference>
<dbReference type="PANTHER" id="PTHR30250:SF31">
    <property type="entry name" value="INNER MEMBRANE PROTEIN YGHQ"/>
    <property type="match status" value="1"/>
</dbReference>
<dbReference type="InterPro" id="IPR050833">
    <property type="entry name" value="Poly_Biosynth_Transport"/>
</dbReference>
<comment type="subcellular location">
    <subcellularLocation>
        <location evidence="1">Cell membrane</location>
        <topology evidence="1">Multi-pass membrane protein</topology>
    </subcellularLocation>
</comment>
<evidence type="ECO:0000256" key="4">
    <source>
        <dbReference type="ARBA" id="ARBA00022989"/>
    </source>
</evidence>
<feature type="transmembrane region" description="Helical" evidence="6">
    <location>
        <begin position="40"/>
        <end position="61"/>
    </location>
</feature>
<protein>
    <submittedName>
        <fullName evidence="7">Lipopolysaccharide biosynthesis protein</fullName>
    </submittedName>
</protein>
<feature type="transmembrane region" description="Helical" evidence="6">
    <location>
        <begin position="301"/>
        <end position="321"/>
    </location>
</feature>
<dbReference type="Proteomes" id="UP000759103">
    <property type="component" value="Unassembled WGS sequence"/>
</dbReference>
<dbReference type="EMBL" id="JAHXZN010000004">
    <property type="protein sequence ID" value="MBW6531661.1"/>
    <property type="molecule type" value="Genomic_DNA"/>
</dbReference>
<keyword evidence="8" id="KW-1185">Reference proteome</keyword>
<reference evidence="7 8" key="1">
    <citation type="submission" date="2021-07" db="EMBL/GenBank/DDBJ databases">
        <title>Sphingomonas sp.</title>
        <authorList>
            <person name="Feng G."/>
            <person name="Li J."/>
            <person name="Pan M."/>
        </authorList>
    </citation>
    <scope>NUCLEOTIDE SEQUENCE [LARGE SCALE GENOMIC DNA]</scope>
    <source>
        <strain evidence="7 8">RRHST34</strain>
    </source>
</reference>
<dbReference type="RefSeq" id="WP_219749053.1">
    <property type="nucleotide sequence ID" value="NZ_JAHXZN010000004.1"/>
</dbReference>
<evidence type="ECO:0000256" key="5">
    <source>
        <dbReference type="ARBA" id="ARBA00023136"/>
    </source>
</evidence>
<accession>A0ABS7BPY1</accession>
<evidence type="ECO:0000256" key="3">
    <source>
        <dbReference type="ARBA" id="ARBA00022692"/>
    </source>
</evidence>
<organism evidence="7 8">
    <name type="scientific">Sphingomonas citri</name>
    <dbReference type="NCBI Taxonomy" id="2862499"/>
    <lineage>
        <taxon>Bacteria</taxon>
        <taxon>Pseudomonadati</taxon>
        <taxon>Pseudomonadota</taxon>
        <taxon>Alphaproteobacteria</taxon>
        <taxon>Sphingomonadales</taxon>
        <taxon>Sphingomonadaceae</taxon>
        <taxon>Sphingomonas</taxon>
    </lineage>
</organism>
<comment type="caution">
    <text evidence="7">The sequence shown here is derived from an EMBL/GenBank/DDBJ whole genome shotgun (WGS) entry which is preliminary data.</text>
</comment>
<evidence type="ECO:0000256" key="1">
    <source>
        <dbReference type="ARBA" id="ARBA00004651"/>
    </source>
</evidence>
<feature type="transmembrane region" description="Helical" evidence="6">
    <location>
        <begin position="82"/>
        <end position="109"/>
    </location>
</feature>
<gene>
    <name evidence="7" type="ORF">KZ820_13030</name>
</gene>
<proteinExistence type="predicted"/>
<keyword evidence="5 6" id="KW-0472">Membrane</keyword>
<dbReference type="PANTHER" id="PTHR30250">
    <property type="entry name" value="PST FAMILY PREDICTED COLANIC ACID TRANSPORTER"/>
    <property type="match status" value="1"/>
</dbReference>
<feature type="transmembrane region" description="Helical" evidence="6">
    <location>
        <begin position="361"/>
        <end position="384"/>
    </location>
</feature>
<sequence>MSGRSGAAIVTAATVIGSGLNFVATLLWTRLLDPSAFGRYALVSAAAVLLNAMLFEWLRLVSARTLYDPTRPSAVHPARADALTALYAAVALLFVTAVTILWLLGIGFAGVAARWWPVLAAFTLTEMALAFLQTVYRLRQRAWPYFWNATVRSVAAILLGLVLVRHAGLGALGTLLGIVIAQGAVALTSVLFDPLWRAARPWHASRAQLAAAVQLGYPLIASCALTYAAGFADRFLVGATLGPHAVGLYAAPVDLLQKTLVFMMMTINLTGYPALVRAYEDRGPDAACATLENNLQLQVGLGLPAAVGLMVLAPGIVHLLLGPAFRAEGARLLPIVGAAALLRCLVTFHLMMAFQVTRRMGWMVVPPLTTLAVVIPAGLIGIRLVGLPGMALAALIAQLLCYTMSAFLAKRVLPLRLMTPDIARIAAAAAGMGLVLVPFRSVTDPFATAALIVLGGAIYAALLLALRVPAATRLAAAVTRRARRRPA</sequence>
<feature type="transmembrane region" description="Helical" evidence="6">
    <location>
        <begin position="445"/>
        <end position="466"/>
    </location>
</feature>
<name>A0ABS7BPY1_9SPHN</name>
<keyword evidence="2" id="KW-1003">Cell membrane</keyword>
<feature type="transmembrane region" description="Helical" evidence="6">
    <location>
        <begin position="115"/>
        <end position="133"/>
    </location>
</feature>
<feature type="transmembrane region" description="Helical" evidence="6">
    <location>
        <begin position="390"/>
        <end position="409"/>
    </location>
</feature>
<keyword evidence="4 6" id="KW-1133">Transmembrane helix</keyword>
<feature type="transmembrane region" description="Helical" evidence="6">
    <location>
        <begin position="7"/>
        <end position="28"/>
    </location>
</feature>
<evidence type="ECO:0000256" key="2">
    <source>
        <dbReference type="ARBA" id="ARBA00022475"/>
    </source>
</evidence>
<feature type="transmembrane region" description="Helical" evidence="6">
    <location>
        <begin position="145"/>
        <end position="164"/>
    </location>
</feature>
<evidence type="ECO:0000313" key="8">
    <source>
        <dbReference type="Proteomes" id="UP000759103"/>
    </source>
</evidence>